<dbReference type="PROSITE" id="PS01245">
    <property type="entry name" value="RIO1"/>
    <property type="match status" value="1"/>
</dbReference>
<dbReference type="Proteomes" id="UP000054560">
    <property type="component" value="Unassembled WGS sequence"/>
</dbReference>
<gene>
    <name evidence="25" type="ORF">SARC_04047</name>
</gene>
<dbReference type="GO" id="GO:0005737">
    <property type="term" value="C:cytoplasm"/>
    <property type="evidence" value="ECO:0007669"/>
    <property type="project" value="UniProtKB-SubCell"/>
</dbReference>
<organism evidence="25 26">
    <name type="scientific">Sphaeroforma arctica JP610</name>
    <dbReference type="NCBI Taxonomy" id="667725"/>
    <lineage>
        <taxon>Eukaryota</taxon>
        <taxon>Ichthyosporea</taxon>
        <taxon>Ichthyophonida</taxon>
        <taxon>Sphaeroforma</taxon>
    </lineage>
</organism>
<evidence type="ECO:0000256" key="15">
    <source>
        <dbReference type="ARBA" id="ARBA00022842"/>
    </source>
</evidence>
<dbReference type="GO" id="GO:0106310">
    <property type="term" value="F:protein serine kinase activity"/>
    <property type="evidence" value="ECO:0007669"/>
    <property type="project" value="RHEA"/>
</dbReference>
<feature type="active site" description="4-aspartylphosphate intermediate" evidence="20">
    <location>
        <position position="330"/>
    </location>
</feature>
<evidence type="ECO:0000256" key="12">
    <source>
        <dbReference type="ARBA" id="ARBA00022777"/>
    </source>
</evidence>
<dbReference type="OrthoDB" id="205248at2759"/>
<feature type="active site" description="Proton acceptor" evidence="20">
    <location>
        <position position="313"/>
    </location>
</feature>
<evidence type="ECO:0000256" key="23">
    <source>
        <dbReference type="SAM" id="MobiDB-lite"/>
    </source>
</evidence>
<dbReference type="SUPFAM" id="SSF56112">
    <property type="entry name" value="Protein kinase-like (PK-like)"/>
    <property type="match status" value="1"/>
</dbReference>
<evidence type="ECO:0000256" key="9">
    <source>
        <dbReference type="ARBA" id="ARBA00022679"/>
    </source>
</evidence>
<feature type="compositionally biased region" description="Polar residues" evidence="23">
    <location>
        <begin position="473"/>
        <end position="493"/>
    </location>
</feature>
<dbReference type="InterPro" id="IPR017407">
    <property type="entry name" value="Ser/Thr_kinase_Rio1"/>
</dbReference>
<dbReference type="SMART" id="SM00090">
    <property type="entry name" value="RIO"/>
    <property type="match status" value="1"/>
</dbReference>
<feature type="compositionally biased region" description="Acidic residues" evidence="23">
    <location>
        <begin position="510"/>
        <end position="520"/>
    </location>
</feature>
<evidence type="ECO:0000256" key="6">
    <source>
        <dbReference type="ARBA" id="ARBA00022490"/>
    </source>
</evidence>
<evidence type="ECO:0000256" key="21">
    <source>
        <dbReference type="PIRSR" id="PIRSR038147-2"/>
    </source>
</evidence>
<reference evidence="25 26" key="1">
    <citation type="submission" date="2011-02" db="EMBL/GenBank/DDBJ databases">
        <title>The Genome Sequence of Sphaeroforma arctica JP610.</title>
        <authorList>
            <consortium name="The Broad Institute Genome Sequencing Platform"/>
            <person name="Russ C."/>
            <person name="Cuomo C."/>
            <person name="Young S.K."/>
            <person name="Zeng Q."/>
            <person name="Gargeya S."/>
            <person name="Alvarado L."/>
            <person name="Berlin A."/>
            <person name="Chapman S.B."/>
            <person name="Chen Z."/>
            <person name="Freedman E."/>
            <person name="Gellesch M."/>
            <person name="Goldberg J."/>
            <person name="Griggs A."/>
            <person name="Gujja S."/>
            <person name="Heilman E."/>
            <person name="Heiman D."/>
            <person name="Howarth C."/>
            <person name="Mehta T."/>
            <person name="Neiman D."/>
            <person name="Pearson M."/>
            <person name="Roberts A."/>
            <person name="Saif S."/>
            <person name="Shea T."/>
            <person name="Shenoy N."/>
            <person name="Sisk P."/>
            <person name="Stolte C."/>
            <person name="Sykes S."/>
            <person name="White J."/>
            <person name="Yandava C."/>
            <person name="Burger G."/>
            <person name="Gray M.W."/>
            <person name="Holland P.W.H."/>
            <person name="King N."/>
            <person name="Lang F.B.F."/>
            <person name="Roger A.J."/>
            <person name="Ruiz-Trillo I."/>
            <person name="Haas B."/>
            <person name="Nusbaum C."/>
            <person name="Birren B."/>
        </authorList>
    </citation>
    <scope>NUCLEOTIDE SEQUENCE [LARGE SCALE GENOMIC DNA]</scope>
    <source>
        <strain evidence="25 26">JP610</strain>
    </source>
</reference>
<comment type="catalytic activity">
    <reaction evidence="16 19">
        <text>L-threonyl-[protein] + ATP = O-phospho-L-threonyl-[protein] + ADP + H(+)</text>
        <dbReference type="Rhea" id="RHEA:46608"/>
        <dbReference type="Rhea" id="RHEA-COMP:11060"/>
        <dbReference type="Rhea" id="RHEA-COMP:11605"/>
        <dbReference type="ChEBI" id="CHEBI:15378"/>
        <dbReference type="ChEBI" id="CHEBI:30013"/>
        <dbReference type="ChEBI" id="CHEBI:30616"/>
        <dbReference type="ChEBI" id="CHEBI:61977"/>
        <dbReference type="ChEBI" id="CHEBI:456216"/>
        <dbReference type="EC" id="2.7.11.1"/>
    </reaction>
</comment>
<keyword evidence="14 19" id="KW-0067">ATP-binding</keyword>
<evidence type="ECO:0000256" key="2">
    <source>
        <dbReference type="ARBA" id="ARBA00004496"/>
    </source>
</evidence>
<keyword evidence="15" id="KW-0460">Magnesium</keyword>
<keyword evidence="13" id="KW-0378">Hydrolase</keyword>
<evidence type="ECO:0000256" key="22">
    <source>
        <dbReference type="PIRSR" id="PIRSR038147-3"/>
    </source>
</evidence>
<sequence>MPTLGLDQAESANISTMTAIEKTVPESTDIAENTTQEYDYGDEDDDYYDDSTEVDEIALGIEQEAFMRYGDPNDFVIQGSGQQANPAHAGAGGKRMQPQEQTLRKYYNKINVETNLSKGATSKLSSGKGSDSSSYRTSDKADRATTEQVLDPRTRMILFKMMSAGVFNEIHGCVSTGKEANVYHAFTEDRDAEFAIKVYKTSILVFKDRDRYVSGEFRFRKGYCASNPRKMVKLWAEKEMRNYIRLFQAGIPTPRMIMLRQHVLVMEFLGKDGWAAPRLKDATISADRHRSLYMQCVKDMRKMFHVCKLVHGDLSEYNLLYWKQQLYFIDVSQSVEHEHPRALDFLRKDCSNITAFFKKNGVDVMSMRELFEFVTDPNLQDEHIDEYLEKAQEKIAARGDETAEDKVAEAVFQHAYIPRTLDDVVDFERDHERMQRAAKSGETVDLIYAKILGLEDTPDNKTNTPQKKDAKDIQSQTSKLEMSQIETSRTQDSVESDSDAESISGKGSESEGESGDDSDSETGKAWVERPPKMSAEEKKALKRAHKKEVKDDNKEKRKGKMPKKAKKRREKTTTTKK</sequence>
<dbReference type="CDD" id="cd05147">
    <property type="entry name" value="RIO1_euk"/>
    <property type="match status" value="1"/>
</dbReference>
<evidence type="ECO:0000256" key="18">
    <source>
        <dbReference type="ARBA" id="ARBA00049360"/>
    </source>
</evidence>
<evidence type="ECO:0000256" key="20">
    <source>
        <dbReference type="PIRSR" id="PIRSR038147-1"/>
    </source>
</evidence>
<feature type="compositionally biased region" description="Basic residues" evidence="23">
    <location>
        <begin position="556"/>
        <end position="577"/>
    </location>
</feature>
<evidence type="ECO:0000256" key="4">
    <source>
        <dbReference type="ARBA" id="ARBA00012513"/>
    </source>
</evidence>
<evidence type="ECO:0000256" key="13">
    <source>
        <dbReference type="ARBA" id="ARBA00022801"/>
    </source>
</evidence>
<dbReference type="InterPro" id="IPR018935">
    <property type="entry name" value="RIO_kinase_CS"/>
</dbReference>
<dbReference type="eggNOG" id="KOG2270">
    <property type="taxonomic scope" value="Eukaryota"/>
</dbReference>
<evidence type="ECO:0000256" key="1">
    <source>
        <dbReference type="ARBA" id="ARBA00001946"/>
    </source>
</evidence>
<feature type="region of interest" description="Disordered" evidence="23">
    <location>
        <begin position="118"/>
        <end position="147"/>
    </location>
</feature>
<dbReference type="GeneID" id="25904551"/>
<evidence type="ECO:0000259" key="24">
    <source>
        <dbReference type="SMART" id="SM00090"/>
    </source>
</evidence>
<feature type="binding site" evidence="21">
    <location>
        <position position="269"/>
    </location>
    <ligand>
        <name>ATP</name>
        <dbReference type="ChEBI" id="CHEBI:30616"/>
    </ligand>
</feature>
<keyword evidence="26" id="KW-1185">Reference proteome</keyword>
<dbReference type="FunFam" id="1.10.510.10:FF:000232">
    <property type="entry name" value="Serine/threonine-protein kinase RIO1"/>
    <property type="match status" value="1"/>
</dbReference>
<evidence type="ECO:0000256" key="10">
    <source>
        <dbReference type="ARBA" id="ARBA00022723"/>
    </source>
</evidence>
<feature type="compositionally biased region" description="Low complexity" evidence="23">
    <location>
        <begin position="121"/>
        <end position="136"/>
    </location>
</feature>
<feature type="binding site" evidence="22">
    <location>
        <position position="318"/>
    </location>
    <ligand>
        <name>Mg(2+)</name>
        <dbReference type="ChEBI" id="CHEBI:18420"/>
    </ligand>
</feature>
<dbReference type="GO" id="GO:0042254">
    <property type="term" value="P:ribosome biogenesis"/>
    <property type="evidence" value="ECO:0007669"/>
    <property type="project" value="UniProtKB-KW"/>
</dbReference>
<dbReference type="GO" id="GO:0005524">
    <property type="term" value="F:ATP binding"/>
    <property type="evidence" value="ECO:0007669"/>
    <property type="project" value="UniProtKB-KW"/>
</dbReference>
<dbReference type="Pfam" id="PF01163">
    <property type="entry name" value="RIO1"/>
    <property type="match status" value="1"/>
</dbReference>
<evidence type="ECO:0000313" key="26">
    <source>
        <dbReference type="Proteomes" id="UP000054560"/>
    </source>
</evidence>
<dbReference type="FunFam" id="3.30.200.20:FF:000148">
    <property type="entry name" value="Serine/threonine-protein kinase RIO1"/>
    <property type="match status" value="1"/>
</dbReference>
<dbReference type="Gene3D" id="1.10.510.10">
    <property type="entry name" value="Transferase(Phosphotransferase) domain 1"/>
    <property type="match status" value="1"/>
</dbReference>
<dbReference type="Gene3D" id="3.30.200.20">
    <property type="entry name" value="Phosphorylase Kinase, domain 1"/>
    <property type="match status" value="1"/>
</dbReference>
<evidence type="ECO:0000256" key="14">
    <source>
        <dbReference type="ARBA" id="ARBA00022840"/>
    </source>
</evidence>
<dbReference type="GO" id="GO:0016887">
    <property type="term" value="F:ATP hydrolysis activity"/>
    <property type="evidence" value="ECO:0007669"/>
    <property type="project" value="RHEA"/>
</dbReference>
<name>A0A0L0G3N3_9EUKA</name>
<comment type="catalytic activity">
    <reaction evidence="18">
        <text>ATP + H2O = ADP + phosphate + H(+)</text>
        <dbReference type="Rhea" id="RHEA:13065"/>
        <dbReference type="ChEBI" id="CHEBI:15377"/>
        <dbReference type="ChEBI" id="CHEBI:15378"/>
        <dbReference type="ChEBI" id="CHEBI:30616"/>
        <dbReference type="ChEBI" id="CHEBI:43474"/>
        <dbReference type="ChEBI" id="CHEBI:456216"/>
    </reaction>
</comment>
<feature type="region of interest" description="Disordered" evidence="23">
    <location>
        <begin position="456"/>
        <end position="577"/>
    </location>
</feature>
<dbReference type="EMBL" id="KQ241814">
    <property type="protein sequence ID" value="KNC83717.1"/>
    <property type="molecule type" value="Genomic_DNA"/>
</dbReference>
<comment type="cofactor">
    <cofactor evidence="1 22">
        <name>Mg(2+)</name>
        <dbReference type="ChEBI" id="CHEBI:18420"/>
    </cofactor>
</comment>
<evidence type="ECO:0000256" key="5">
    <source>
        <dbReference type="ARBA" id="ARBA00016038"/>
    </source>
</evidence>
<evidence type="ECO:0000256" key="17">
    <source>
        <dbReference type="ARBA" id="ARBA00048679"/>
    </source>
</evidence>
<protein>
    <recommendedName>
        <fullName evidence="5 19">Serine/threonine-protein kinase RIO1</fullName>
        <ecNumber evidence="4 19">2.7.11.1</ecNumber>
    </recommendedName>
</protein>
<dbReference type="AlphaFoldDB" id="A0A0L0G3N3"/>
<feature type="domain" description="RIO kinase" evidence="24">
    <location>
        <begin position="139"/>
        <end position="376"/>
    </location>
</feature>
<feature type="compositionally biased region" description="Basic and acidic residues" evidence="23">
    <location>
        <begin position="137"/>
        <end position="147"/>
    </location>
</feature>
<comment type="subcellular location">
    <subcellularLocation>
        <location evidence="2">Cytoplasm</location>
    </subcellularLocation>
</comment>
<dbReference type="InterPro" id="IPR018934">
    <property type="entry name" value="RIO_dom"/>
</dbReference>
<dbReference type="STRING" id="667725.A0A0L0G3N3"/>
<dbReference type="EC" id="2.7.11.1" evidence="4 19"/>
<dbReference type="GO" id="GO:0046872">
    <property type="term" value="F:metal ion binding"/>
    <property type="evidence" value="ECO:0007669"/>
    <property type="project" value="UniProtKB-KW"/>
</dbReference>
<dbReference type="PANTHER" id="PTHR45723">
    <property type="entry name" value="SERINE/THREONINE-PROTEIN KINASE RIO1"/>
    <property type="match status" value="1"/>
</dbReference>
<keyword evidence="8 19" id="KW-0723">Serine/threonine-protein kinase</keyword>
<dbReference type="PIRSF" id="PIRSF038147">
    <property type="entry name" value="Ser/Thr_PK_RIO1"/>
    <property type="match status" value="1"/>
</dbReference>
<keyword evidence="12 19" id="KW-0418">Kinase</keyword>
<evidence type="ECO:0000256" key="7">
    <source>
        <dbReference type="ARBA" id="ARBA00022517"/>
    </source>
</evidence>
<keyword evidence="6" id="KW-0963">Cytoplasm</keyword>
<evidence type="ECO:0000256" key="19">
    <source>
        <dbReference type="PIRNR" id="PIRNR038147"/>
    </source>
</evidence>
<dbReference type="InterPro" id="IPR051272">
    <property type="entry name" value="RIO-type_Ser/Thr_kinase"/>
</dbReference>
<evidence type="ECO:0000256" key="8">
    <source>
        <dbReference type="ARBA" id="ARBA00022527"/>
    </source>
</evidence>
<comment type="similarity">
    <text evidence="3 19">Belongs to the protein kinase superfamily. RIO-type Ser/Thr kinase family.</text>
</comment>
<evidence type="ECO:0000256" key="3">
    <source>
        <dbReference type="ARBA" id="ARBA00009196"/>
    </source>
</evidence>
<feature type="binding site" evidence="21">
    <location>
        <position position="197"/>
    </location>
    <ligand>
        <name>ATP</name>
        <dbReference type="ChEBI" id="CHEBI:30616"/>
    </ligand>
</feature>
<feature type="binding site" evidence="22">
    <location>
        <position position="330"/>
    </location>
    <ligand>
        <name>Mg(2+)</name>
        <dbReference type="ChEBI" id="CHEBI:18420"/>
    </ligand>
</feature>
<keyword evidence="7" id="KW-0690">Ribosome biogenesis</keyword>
<dbReference type="InterPro" id="IPR000687">
    <property type="entry name" value="RIO_kinase"/>
</dbReference>
<proteinExistence type="inferred from homology"/>
<dbReference type="InterPro" id="IPR011009">
    <property type="entry name" value="Kinase-like_dom_sf"/>
</dbReference>
<evidence type="ECO:0000256" key="11">
    <source>
        <dbReference type="ARBA" id="ARBA00022741"/>
    </source>
</evidence>
<dbReference type="GO" id="GO:0004674">
    <property type="term" value="F:protein serine/threonine kinase activity"/>
    <property type="evidence" value="ECO:0007669"/>
    <property type="project" value="UniProtKB-KW"/>
</dbReference>
<keyword evidence="11 19" id="KW-0547">Nucleotide-binding</keyword>
<dbReference type="RefSeq" id="XP_014157619.1">
    <property type="nucleotide sequence ID" value="XM_014302144.1"/>
</dbReference>
<keyword evidence="9 19" id="KW-0808">Transferase</keyword>
<feature type="compositionally biased region" description="Basic and acidic residues" evidence="23">
    <location>
        <begin position="526"/>
        <end position="539"/>
    </location>
</feature>
<keyword evidence="10" id="KW-0479">Metal-binding</keyword>
<accession>A0A0L0G3N3</accession>
<evidence type="ECO:0000256" key="16">
    <source>
        <dbReference type="ARBA" id="ARBA00047899"/>
    </source>
</evidence>
<evidence type="ECO:0000313" key="25">
    <source>
        <dbReference type="EMBL" id="KNC83717.1"/>
    </source>
</evidence>
<comment type="catalytic activity">
    <reaction evidence="17 19">
        <text>L-seryl-[protein] + ATP = O-phospho-L-seryl-[protein] + ADP + H(+)</text>
        <dbReference type="Rhea" id="RHEA:17989"/>
        <dbReference type="Rhea" id="RHEA-COMP:9863"/>
        <dbReference type="Rhea" id="RHEA-COMP:11604"/>
        <dbReference type="ChEBI" id="CHEBI:15378"/>
        <dbReference type="ChEBI" id="CHEBI:29999"/>
        <dbReference type="ChEBI" id="CHEBI:30616"/>
        <dbReference type="ChEBI" id="CHEBI:83421"/>
        <dbReference type="ChEBI" id="CHEBI:456216"/>
        <dbReference type="EC" id="2.7.11.1"/>
    </reaction>
</comment>